<dbReference type="EMBL" id="UOGK01000566">
    <property type="protein sequence ID" value="VAX41590.1"/>
    <property type="molecule type" value="Genomic_DNA"/>
</dbReference>
<proteinExistence type="inferred from homology"/>
<accession>A0A3B1E0E8</accession>
<dbReference type="SUPFAM" id="SSF52540">
    <property type="entry name" value="P-loop containing nucleoside triphosphate hydrolases"/>
    <property type="match status" value="1"/>
</dbReference>
<dbReference type="Gene3D" id="3.40.50.300">
    <property type="entry name" value="P-loop containing nucleotide triphosphate hydrolases"/>
    <property type="match status" value="1"/>
</dbReference>
<gene>
    <name evidence="4" type="ORF">MNBD_PLANCTO03-26</name>
</gene>
<reference evidence="4" key="1">
    <citation type="submission" date="2018-06" db="EMBL/GenBank/DDBJ databases">
        <authorList>
            <person name="Zhirakovskaya E."/>
        </authorList>
    </citation>
    <scope>NUCLEOTIDE SEQUENCE</scope>
</reference>
<evidence type="ECO:0000313" key="4">
    <source>
        <dbReference type="EMBL" id="VAX41590.1"/>
    </source>
</evidence>
<protein>
    <submittedName>
        <fullName evidence="4">Twitching motility protein PilT</fullName>
    </submittedName>
</protein>
<organism evidence="4">
    <name type="scientific">hydrothermal vent metagenome</name>
    <dbReference type="NCBI Taxonomy" id="652676"/>
    <lineage>
        <taxon>unclassified sequences</taxon>
        <taxon>metagenomes</taxon>
        <taxon>ecological metagenomes</taxon>
    </lineage>
</organism>
<dbReference type="GO" id="GO:0016887">
    <property type="term" value="F:ATP hydrolysis activity"/>
    <property type="evidence" value="ECO:0007669"/>
    <property type="project" value="InterPro"/>
</dbReference>
<dbReference type="Pfam" id="PF00437">
    <property type="entry name" value="T2SSE"/>
    <property type="match status" value="1"/>
</dbReference>
<evidence type="ECO:0000259" key="3">
    <source>
        <dbReference type="Pfam" id="PF00437"/>
    </source>
</evidence>
<sequence length="199" mass="22276">MTVDSDVQTDANTTGHVTLPGKNKNDPFATRWGKFLQATIKFEASDLIMKTGQPPKIRLRGALQPLNTKPVDEEEFWQIARAIMSPELLEDLHKFGSADFAYDFDDNTRFRVNLFMARGKISIAARRITSNILPFEGLYLPEIMADIAMQPQGIVLLCGVTGSGKSTTIASMLQFVNERKPVHIVTIEDPIEYIFNDAK</sequence>
<evidence type="ECO:0000256" key="2">
    <source>
        <dbReference type="SAM" id="MobiDB-lite"/>
    </source>
</evidence>
<feature type="domain" description="Bacterial type II secretion system protein E" evidence="3">
    <location>
        <begin position="144"/>
        <end position="197"/>
    </location>
</feature>
<dbReference type="InterPro" id="IPR027417">
    <property type="entry name" value="P-loop_NTPase"/>
</dbReference>
<evidence type="ECO:0000256" key="1">
    <source>
        <dbReference type="ARBA" id="ARBA00006611"/>
    </source>
</evidence>
<comment type="similarity">
    <text evidence="1">Belongs to the GSP E family.</text>
</comment>
<dbReference type="PANTHER" id="PTHR30486">
    <property type="entry name" value="TWITCHING MOTILITY PROTEIN PILT"/>
    <property type="match status" value="1"/>
</dbReference>
<feature type="region of interest" description="Disordered" evidence="2">
    <location>
        <begin position="1"/>
        <end position="22"/>
    </location>
</feature>
<feature type="compositionally biased region" description="Polar residues" evidence="2">
    <location>
        <begin position="1"/>
        <end position="16"/>
    </location>
</feature>
<dbReference type="PANTHER" id="PTHR30486:SF16">
    <property type="entry name" value="TWITCHING MOTILITY PROTEIN PILT"/>
    <property type="match status" value="1"/>
</dbReference>
<dbReference type="InterPro" id="IPR050921">
    <property type="entry name" value="T4SS_GSP_E_ATPase"/>
</dbReference>
<dbReference type="Gene3D" id="3.30.450.90">
    <property type="match status" value="1"/>
</dbReference>
<dbReference type="AlphaFoldDB" id="A0A3B1E0E8"/>
<feature type="non-terminal residue" evidence="4">
    <location>
        <position position="199"/>
    </location>
</feature>
<name>A0A3B1E0E8_9ZZZZ</name>
<dbReference type="InterPro" id="IPR001482">
    <property type="entry name" value="T2SS/T4SS_dom"/>
</dbReference>